<proteinExistence type="predicted"/>
<protein>
    <submittedName>
        <fullName evidence="1">Uncharacterized protein</fullName>
    </submittedName>
</protein>
<reference evidence="1" key="1">
    <citation type="submission" date="2022-05" db="EMBL/GenBank/DDBJ databases">
        <title>Chromosome-level genome of Chaenocephalus aceratus.</title>
        <authorList>
            <person name="Park H."/>
        </authorList>
    </citation>
    <scope>NUCLEOTIDE SEQUENCE</scope>
    <source>
        <strain evidence="1">KU_202001</strain>
    </source>
</reference>
<organism evidence="1 2">
    <name type="scientific">Chaenocephalus aceratus</name>
    <name type="common">Blackfin icefish</name>
    <name type="synonym">Chaenichthys aceratus</name>
    <dbReference type="NCBI Taxonomy" id="36190"/>
    <lineage>
        <taxon>Eukaryota</taxon>
        <taxon>Metazoa</taxon>
        <taxon>Chordata</taxon>
        <taxon>Craniata</taxon>
        <taxon>Vertebrata</taxon>
        <taxon>Euteleostomi</taxon>
        <taxon>Actinopterygii</taxon>
        <taxon>Neopterygii</taxon>
        <taxon>Teleostei</taxon>
        <taxon>Neoteleostei</taxon>
        <taxon>Acanthomorphata</taxon>
        <taxon>Eupercaria</taxon>
        <taxon>Perciformes</taxon>
        <taxon>Notothenioidei</taxon>
        <taxon>Channichthyidae</taxon>
        <taxon>Chaenocephalus</taxon>
    </lineage>
</organism>
<evidence type="ECO:0000313" key="2">
    <source>
        <dbReference type="Proteomes" id="UP001057452"/>
    </source>
</evidence>
<gene>
    <name evidence="1" type="ORF">KUCAC02_022496</name>
</gene>
<sequence>PVHGDDGSLLPEEEDRILRHPDLHAVLMTVILSQVSFWLNRGVRAGEDSV</sequence>
<evidence type="ECO:0000313" key="1">
    <source>
        <dbReference type="EMBL" id="KAI4828400.1"/>
    </source>
</evidence>
<feature type="non-terminal residue" evidence="1">
    <location>
        <position position="50"/>
    </location>
</feature>
<accession>A0ACB9XNB2</accession>
<name>A0ACB9XNB2_CHAAC</name>
<keyword evidence="2" id="KW-1185">Reference proteome</keyword>
<dbReference type="Proteomes" id="UP001057452">
    <property type="component" value="Chromosome 4"/>
</dbReference>
<dbReference type="EMBL" id="CM043788">
    <property type="protein sequence ID" value="KAI4828400.1"/>
    <property type="molecule type" value="Genomic_DNA"/>
</dbReference>
<feature type="non-terminal residue" evidence="1">
    <location>
        <position position="1"/>
    </location>
</feature>
<comment type="caution">
    <text evidence="1">The sequence shown here is derived from an EMBL/GenBank/DDBJ whole genome shotgun (WGS) entry which is preliminary data.</text>
</comment>